<accession>A0A438FMK5</accession>
<comment type="caution">
    <text evidence="1">The sequence shown here is derived from an EMBL/GenBank/DDBJ whole genome shotgun (WGS) entry which is preliminary data.</text>
</comment>
<evidence type="ECO:0008006" key="3">
    <source>
        <dbReference type="Google" id="ProtNLM"/>
    </source>
</evidence>
<name>A0A438FMK5_VITVI</name>
<protein>
    <recommendedName>
        <fullName evidence="3">Reverse transcriptase domain-containing protein</fullName>
    </recommendedName>
</protein>
<evidence type="ECO:0000313" key="2">
    <source>
        <dbReference type="Proteomes" id="UP000288805"/>
    </source>
</evidence>
<gene>
    <name evidence="1" type="ORF">CK203_020569</name>
</gene>
<dbReference type="EMBL" id="QGNW01000842">
    <property type="protein sequence ID" value="RVW61192.1"/>
    <property type="molecule type" value="Genomic_DNA"/>
</dbReference>
<organism evidence="1 2">
    <name type="scientific">Vitis vinifera</name>
    <name type="common">Grape</name>
    <dbReference type="NCBI Taxonomy" id="29760"/>
    <lineage>
        <taxon>Eukaryota</taxon>
        <taxon>Viridiplantae</taxon>
        <taxon>Streptophyta</taxon>
        <taxon>Embryophyta</taxon>
        <taxon>Tracheophyta</taxon>
        <taxon>Spermatophyta</taxon>
        <taxon>Magnoliopsida</taxon>
        <taxon>eudicotyledons</taxon>
        <taxon>Gunneridae</taxon>
        <taxon>Pentapetalae</taxon>
        <taxon>rosids</taxon>
        <taxon>Vitales</taxon>
        <taxon>Vitaceae</taxon>
        <taxon>Viteae</taxon>
        <taxon>Vitis</taxon>
    </lineage>
</organism>
<proteinExistence type="predicted"/>
<dbReference type="Proteomes" id="UP000288805">
    <property type="component" value="Unassembled WGS sequence"/>
</dbReference>
<reference evidence="1 2" key="1">
    <citation type="journal article" date="2018" name="PLoS Genet.">
        <title>Population sequencing reveals clonal diversity and ancestral inbreeding in the grapevine cultivar Chardonnay.</title>
        <authorList>
            <person name="Roach M.J."/>
            <person name="Johnson D.L."/>
            <person name="Bohlmann J."/>
            <person name="van Vuuren H.J."/>
            <person name="Jones S.J."/>
            <person name="Pretorius I.S."/>
            <person name="Schmidt S.A."/>
            <person name="Borneman A.R."/>
        </authorList>
    </citation>
    <scope>NUCLEOTIDE SEQUENCE [LARGE SCALE GENOMIC DNA]</scope>
    <source>
        <strain evidence="2">cv. Chardonnay</strain>
        <tissue evidence="1">Leaf</tissue>
    </source>
</reference>
<dbReference type="AlphaFoldDB" id="A0A438FMK5"/>
<sequence length="114" mass="13209">MNASREVSMVLVDFIDKVRSNDTLVFCDASKEHLEVLRWAFMWFEAVFELKINLHKSELIHVGKAPNFEELSRVSGCKLGPLPSCYLGLPLRATFKSPRVWDIVEERFQKQLIL</sequence>
<evidence type="ECO:0000313" key="1">
    <source>
        <dbReference type="EMBL" id="RVW61192.1"/>
    </source>
</evidence>